<feature type="binding site" evidence="7">
    <location>
        <position position="302"/>
    </location>
    <ligand>
        <name>substrate</name>
    </ligand>
</feature>
<evidence type="ECO:0000256" key="4">
    <source>
        <dbReference type="ARBA" id="ARBA00023002"/>
    </source>
</evidence>
<dbReference type="GO" id="GO:0050897">
    <property type="term" value="F:cobalt ion binding"/>
    <property type="evidence" value="ECO:0007669"/>
    <property type="project" value="UniProtKB-UniRule"/>
</dbReference>
<dbReference type="PANTHER" id="PTHR30004:SF6">
    <property type="entry name" value="D-THREONATE 4-PHOSPHATE DEHYDROGENASE"/>
    <property type="match status" value="1"/>
</dbReference>
<feature type="binding site" evidence="7">
    <location>
        <position position="176"/>
    </location>
    <ligand>
        <name>a divalent metal cation</name>
        <dbReference type="ChEBI" id="CHEBI:60240"/>
        <note>ligand shared between dimeric partners</note>
    </ligand>
</feature>
<comment type="subcellular location">
    <subcellularLocation>
        <location evidence="7">Cytoplasm</location>
    </subcellularLocation>
</comment>
<comment type="pathway">
    <text evidence="7">Cofactor biosynthesis; pyridoxine 5'-phosphate biosynthesis; pyridoxine 5'-phosphate from D-erythrose 4-phosphate: step 4/5.</text>
</comment>
<comment type="function">
    <text evidence="7">Catalyzes the NAD(P)-dependent oxidation of 4-(phosphooxy)-L-threonine (HTP) into 2-amino-3-oxo-4-(phosphooxy)butyric acid which spontaneously decarboxylates to form 3-amino-2-oxopropyl phosphate (AHAP).</text>
</comment>
<keyword evidence="5 7" id="KW-0520">NAD</keyword>
<evidence type="ECO:0000256" key="1">
    <source>
        <dbReference type="ARBA" id="ARBA00022490"/>
    </source>
</evidence>
<sequence length="345" mass="36459">MPQPAPLPLAVSVGEPSGVGPDLILACHHNRRLFGLPPFFVVADADMLASRAERLGLPASVARIDQAADAVSVFDEALPVLPLAAAHMDTPGETHADNAAGTIESIERATAEVLDGRAGALVTAPIEKKALYDAGFRHPGHTEFLAALCETRHRRAYLPVMLLTGPELSTVPVTIHIPLADVPAQLTEEAIVQTARIVAHHLKMDFGLDHPRLAVSGLNPHAGEQGAMGTEDLRIVQPAVERLLGEGLDVIGPMPADTMFHAEARSRYDVALCMYHDQALIPVKTLGFDEAVNVTLGLPIIRTSPDHGTAAALAGTGKARASSFIAALNLAARMARIRAGNRQDA</sequence>
<dbReference type="UniPathway" id="UPA00244">
    <property type="reaction ID" value="UER00312"/>
</dbReference>
<dbReference type="GO" id="GO:0042823">
    <property type="term" value="P:pyridoxal phosphate biosynthetic process"/>
    <property type="evidence" value="ECO:0007669"/>
    <property type="project" value="UniProtKB-UniRule"/>
</dbReference>
<dbReference type="AlphaFoldDB" id="A0A0P0Z2K9"/>
<feature type="binding site" evidence="7">
    <location>
        <position position="276"/>
    </location>
    <ligand>
        <name>a divalent metal cation</name>
        <dbReference type="ChEBI" id="CHEBI:60240"/>
        <note>ligand shared between dimeric partners</note>
    </ligand>
</feature>
<dbReference type="NCBIfam" id="NF003699">
    <property type="entry name" value="PRK05312.1"/>
    <property type="match status" value="1"/>
</dbReference>
<dbReference type="InterPro" id="IPR037510">
    <property type="entry name" value="PdxA"/>
</dbReference>
<organism evidence="8">
    <name type="scientific">Aureimonas frigidaquae</name>
    <dbReference type="NCBI Taxonomy" id="424757"/>
    <lineage>
        <taxon>Bacteria</taxon>
        <taxon>Pseudomonadati</taxon>
        <taxon>Pseudomonadota</taxon>
        <taxon>Alphaproteobacteria</taxon>
        <taxon>Hyphomicrobiales</taxon>
        <taxon>Aurantimonadaceae</taxon>
        <taxon>Aureimonas</taxon>
    </lineage>
</organism>
<comment type="subunit">
    <text evidence="7">Homodimer.</text>
</comment>
<evidence type="ECO:0000256" key="3">
    <source>
        <dbReference type="ARBA" id="ARBA00022857"/>
    </source>
</evidence>
<feature type="binding site" evidence="7">
    <location>
        <position position="142"/>
    </location>
    <ligand>
        <name>substrate</name>
    </ligand>
</feature>
<evidence type="ECO:0000313" key="8">
    <source>
        <dbReference type="EMBL" id="BAT28315.1"/>
    </source>
</evidence>
<feature type="binding site" evidence="7">
    <location>
        <position position="221"/>
    </location>
    <ligand>
        <name>a divalent metal cation</name>
        <dbReference type="ChEBI" id="CHEBI:60240"/>
        <note>ligand shared between dimeric partners</note>
    </ligand>
</feature>
<comment type="catalytic activity">
    <reaction evidence="7">
        <text>4-(phosphooxy)-L-threonine + NAD(+) = 3-amino-2-oxopropyl phosphate + CO2 + NADH</text>
        <dbReference type="Rhea" id="RHEA:32275"/>
        <dbReference type="ChEBI" id="CHEBI:16526"/>
        <dbReference type="ChEBI" id="CHEBI:57279"/>
        <dbReference type="ChEBI" id="CHEBI:57540"/>
        <dbReference type="ChEBI" id="CHEBI:57945"/>
        <dbReference type="ChEBI" id="CHEBI:58452"/>
        <dbReference type="EC" id="1.1.1.262"/>
    </reaction>
</comment>
<dbReference type="PANTHER" id="PTHR30004">
    <property type="entry name" value="4-HYDROXYTHREONINE-4-PHOSPHATE DEHYDROGENASE"/>
    <property type="match status" value="1"/>
</dbReference>
<keyword evidence="6 7" id="KW-0664">Pyridoxine biosynthesis</keyword>
<dbReference type="InterPro" id="IPR005255">
    <property type="entry name" value="PdxA_fam"/>
</dbReference>
<comment type="cofactor">
    <cofactor evidence="7">
        <name>Zn(2+)</name>
        <dbReference type="ChEBI" id="CHEBI:29105"/>
    </cofactor>
    <cofactor evidence="7">
        <name>Mg(2+)</name>
        <dbReference type="ChEBI" id="CHEBI:18420"/>
    </cofactor>
    <cofactor evidence="7">
        <name>Co(2+)</name>
        <dbReference type="ChEBI" id="CHEBI:48828"/>
    </cofactor>
    <text evidence="7">Binds 1 divalent metal cation per subunit. Can use ions such as Zn(2+), Mg(2+) or Co(2+).</text>
</comment>
<accession>A0A0P0Z2K9</accession>
<dbReference type="GO" id="GO:0008615">
    <property type="term" value="P:pyridoxine biosynthetic process"/>
    <property type="evidence" value="ECO:0007669"/>
    <property type="project" value="UniProtKB-UniRule"/>
</dbReference>
<evidence type="ECO:0000256" key="6">
    <source>
        <dbReference type="ARBA" id="ARBA00023096"/>
    </source>
</evidence>
<evidence type="ECO:0000256" key="5">
    <source>
        <dbReference type="ARBA" id="ARBA00023027"/>
    </source>
</evidence>
<protein>
    <recommendedName>
        <fullName evidence="7">4-hydroxythreonine-4-phosphate dehydrogenase</fullName>
        <ecNumber evidence="7">1.1.1.262</ecNumber>
    </recommendedName>
    <alternativeName>
        <fullName evidence="7">4-(phosphohydroxy)-L-threonine dehydrogenase</fullName>
    </alternativeName>
</protein>
<keyword evidence="3 7" id="KW-0521">NADP</keyword>
<feature type="binding site" evidence="7">
    <location>
        <position position="293"/>
    </location>
    <ligand>
        <name>substrate</name>
    </ligand>
</feature>
<gene>
    <name evidence="7" type="primary">pdxA</name>
</gene>
<dbReference type="GO" id="GO:0008270">
    <property type="term" value="F:zinc ion binding"/>
    <property type="evidence" value="ECO:0007669"/>
    <property type="project" value="UniProtKB-UniRule"/>
</dbReference>
<evidence type="ECO:0000256" key="2">
    <source>
        <dbReference type="ARBA" id="ARBA00022723"/>
    </source>
</evidence>
<comment type="similarity">
    <text evidence="7">Belongs to the PdxA family.</text>
</comment>
<dbReference type="OrthoDB" id="9801783at2"/>
<dbReference type="GO" id="GO:0000287">
    <property type="term" value="F:magnesium ion binding"/>
    <property type="evidence" value="ECO:0007669"/>
    <property type="project" value="UniProtKB-UniRule"/>
</dbReference>
<dbReference type="EC" id="1.1.1.262" evidence="7"/>
<dbReference type="HAMAP" id="MF_00536">
    <property type="entry name" value="PdxA"/>
    <property type="match status" value="1"/>
</dbReference>
<evidence type="ECO:0000256" key="7">
    <source>
        <dbReference type="HAMAP-Rule" id="MF_00536"/>
    </source>
</evidence>
<keyword evidence="7" id="KW-0170">Cobalt</keyword>
<dbReference type="EMBL" id="LC066377">
    <property type="protein sequence ID" value="BAT28315.1"/>
    <property type="molecule type" value="Genomic_DNA"/>
</dbReference>
<dbReference type="SUPFAM" id="SSF53659">
    <property type="entry name" value="Isocitrate/Isopropylmalate dehydrogenase-like"/>
    <property type="match status" value="1"/>
</dbReference>
<comment type="miscellaneous">
    <text evidence="7">The active site is located at the dimer interface.</text>
</comment>
<name>A0A0P0Z2K9_9HYPH</name>
<dbReference type="RefSeq" id="WP_062226220.1">
    <property type="nucleotide sequence ID" value="NZ_BBWR01000002.1"/>
</dbReference>
<proteinExistence type="inferred from homology"/>
<dbReference type="Gene3D" id="3.40.718.10">
    <property type="entry name" value="Isopropylmalate Dehydrogenase"/>
    <property type="match status" value="1"/>
</dbReference>
<dbReference type="Pfam" id="PF04166">
    <property type="entry name" value="PdxA"/>
    <property type="match status" value="1"/>
</dbReference>
<keyword evidence="1 7" id="KW-0963">Cytoplasm</keyword>
<keyword evidence="2 7" id="KW-0479">Metal-binding</keyword>
<keyword evidence="7" id="KW-0460">Magnesium</keyword>
<reference evidence="8" key="1">
    <citation type="journal article" date="2015" name="Proc. Natl. Acad. Sci. U.S.A.">
        <title>Bacterial clade with the ribosomal RNA operon on a small plasmid rather than the chromosome.</title>
        <authorList>
            <person name="Anda M."/>
            <person name="Ohtsubo Y."/>
            <person name="Okubo T."/>
            <person name="Sugawara M."/>
            <person name="Nagata Y."/>
            <person name="Tsuda M."/>
            <person name="Minamisawa K."/>
            <person name="Mitsui H."/>
        </authorList>
    </citation>
    <scope>NUCLEOTIDE SEQUENCE</scope>
    <source>
        <strain evidence="8">JCM 14755</strain>
    </source>
</reference>
<dbReference type="GO" id="GO:0050570">
    <property type="term" value="F:4-hydroxythreonine-4-phosphate dehydrogenase activity"/>
    <property type="evidence" value="ECO:0007669"/>
    <property type="project" value="UniProtKB-UniRule"/>
</dbReference>
<feature type="binding site" evidence="7">
    <location>
        <position position="284"/>
    </location>
    <ligand>
        <name>substrate</name>
    </ligand>
</feature>
<dbReference type="GO" id="GO:0005737">
    <property type="term" value="C:cytoplasm"/>
    <property type="evidence" value="ECO:0007669"/>
    <property type="project" value="UniProtKB-SubCell"/>
</dbReference>
<dbReference type="NCBIfam" id="TIGR00557">
    <property type="entry name" value="pdxA"/>
    <property type="match status" value="1"/>
</dbReference>
<keyword evidence="4 7" id="KW-0560">Oxidoreductase</keyword>
<dbReference type="GO" id="GO:0051287">
    <property type="term" value="F:NAD binding"/>
    <property type="evidence" value="ECO:0007669"/>
    <property type="project" value="InterPro"/>
</dbReference>
<keyword evidence="7" id="KW-0862">Zinc</keyword>
<feature type="binding site" evidence="7">
    <location>
        <position position="141"/>
    </location>
    <ligand>
        <name>substrate</name>
    </ligand>
</feature>